<dbReference type="OrthoDB" id="3504114at2759"/>
<protein>
    <submittedName>
        <fullName evidence="2">Transposase</fullName>
    </submittedName>
</protein>
<dbReference type="InterPro" id="IPR038717">
    <property type="entry name" value="Tc1-like_DDE_dom"/>
</dbReference>
<dbReference type="InterPro" id="IPR047655">
    <property type="entry name" value="Transpos_IS630-like"/>
</dbReference>
<dbReference type="PANTHER" id="PTHR46564">
    <property type="entry name" value="TRANSPOSASE"/>
    <property type="match status" value="1"/>
</dbReference>
<dbReference type="InterPro" id="IPR036397">
    <property type="entry name" value="RNaseH_sf"/>
</dbReference>
<proteinExistence type="predicted"/>
<sequence length="312" mass="35993">MAPRLSPIVVQRIEDALLDPGVTINHEYIKTIARTYLKPPTGGQIRVVTPDMDAAMMLVLDQFPWFYQDELKEFLFEAFDIDICLSTVRNALHRIKYTRKKIRVEVAQRNERLRSIWLNSLQTFAADQLIFVDESGSDERTGDRLYGYAKSGTKAVVSRWLSHRERVSVLPAYTVDGYIASTTFVGTCNGDIFEDFIIEQLLPLCNPYPQPRSVIVMDNASIHHSNRDHIEAAYHRKGVWIRYLPPCSPDFNPIEESFNDLKAFIRRYYRKYRGSFRDYQGFLEWAIRKTGTGSRASSRAKAQFIHSGIRGI</sequence>
<dbReference type="AlphaFoldDB" id="W9BZ94"/>
<evidence type="ECO:0000313" key="3">
    <source>
        <dbReference type="Proteomes" id="UP000019487"/>
    </source>
</evidence>
<accession>W9BZ94</accession>
<dbReference type="Pfam" id="PF13358">
    <property type="entry name" value="DDE_3"/>
    <property type="match status" value="1"/>
</dbReference>
<dbReference type="NCBIfam" id="NF033545">
    <property type="entry name" value="transpos_IS630"/>
    <property type="match status" value="1"/>
</dbReference>
<comment type="caution">
    <text evidence="2">The sequence shown here is derived from an EMBL/GenBank/DDBJ whole genome shotgun (WGS) entry which is preliminary data.</text>
</comment>
<keyword evidence="3" id="KW-1185">Reference proteome</keyword>
<name>W9BZ94_SCLBF</name>
<organism evidence="2 3">
    <name type="scientific">Sclerotinia borealis (strain F-4128)</name>
    <dbReference type="NCBI Taxonomy" id="1432307"/>
    <lineage>
        <taxon>Eukaryota</taxon>
        <taxon>Fungi</taxon>
        <taxon>Dikarya</taxon>
        <taxon>Ascomycota</taxon>
        <taxon>Pezizomycotina</taxon>
        <taxon>Leotiomycetes</taxon>
        <taxon>Helotiales</taxon>
        <taxon>Sclerotiniaceae</taxon>
        <taxon>Sclerotinia</taxon>
    </lineage>
</organism>
<evidence type="ECO:0000259" key="1">
    <source>
        <dbReference type="Pfam" id="PF13358"/>
    </source>
</evidence>
<evidence type="ECO:0000313" key="2">
    <source>
        <dbReference type="EMBL" id="ESZ89882.1"/>
    </source>
</evidence>
<gene>
    <name evidence="2" type="ORF">SBOR_9731</name>
</gene>
<dbReference type="EMBL" id="AYSA01000743">
    <property type="protein sequence ID" value="ESZ89882.1"/>
    <property type="molecule type" value="Genomic_DNA"/>
</dbReference>
<dbReference type="STRING" id="1432307.W9BZ94"/>
<dbReference type="PANTHER" id="PTHR46564:SF1">
    <property type="entry name" value="TRANSPOSASE"/>
    <property type="match status" value="1"/>
</dbReference>
<dbReference type="GO" id="GO:0003676">
    <property type="term" value="F:nucleic acid binding"/>
    <property type="evidence" value="ECO:0007669"/>
    <property type="project" value="InterPro"/>
</dbReference>
<reference evidence="2 3" key="1">
    <citation type="journal article" date="2014" name="Genome Announc.">
        <title>Draft genome sequence of Sclerotinia borealis, a psychrophilic plant pathogenic fungus.</title>
        <authorList>
            <person name="Mardanov A.V."/>
            <person name="Beletsky A.V."/>
            <person name="Kadnikov V.V."/>
            <person name="Ignatov A.N."/>
            <person name="Ravin N.V."/>
        </authorList>
    </citation>
    <scope>NUCLEOTIDE SEQUENCE [LARGE SCALE GENOMIC DNA]</scope>
    <source>
        <strain evidence="3">F-4157</strain>
    </source>
</reference>
<dbReference type="HOGENOM" id="CLU_056788_1_1_1"/>
<dbReference type="Gene3D" id="3.30.420.10">
    <property type="entry name" value="Ribonuclease H-like superfamily/Ribonuclease H"/>
    <property type="match status" value="1"/>
</dbReference>
<feature type="domain" description="Tc1-like transposase DDE" evidence="1">
    <location>
        <begin position="128"/>
        <end position="267"/>
    </location>
</feature>
<dbReference type="Proteomes" id="UP000019487">
    <property type="component" value="Unassembled WGS sequence"/>
</dbReference>